<sequence>MATPCWRARSWPSGRRCGCQVDIGPHATVLEGESDVNRKGPVIRLDQVHERIMGLLSPFPSSRQRFAATRRGSKRDILEQFEVRKEVVTCAMAQPHSGI</sequence>
<dbReference type="Proteomes" id="UP000324897">
    <property type="component" value="Chromosome 2"/>
</dbReference>
<dbReference type="EMBL" id="RWGY01000013">
    <property type="protein sequence ID" value="TVU25226.1"/>
    <property type="molecule type" value="Genomic_DNA"/>
</dbReference>
<organism evidence="1 2">
    <name type="scientific">Eragrostis curvula</name>
    <name type="common">weeping love grass</name>
    <dbReference type="NCBI Taxonomy" id="38414"/>
    <lineage>
        <taxon>Eukaryota</taxon>
        <taxon>Viridiplantae</taxon>
        <taxon>Streptophyta</taxon>
        <taxon>Embryophyta</taxon>
        <taxon>Tracheophyta</taxon>
        <taxon>Spermatophyta</taxon>
        <taxon>Magnoliopsida</taxon>
        <taxon>Liliopsida</taxon>
        <taxon>Poales</taxon>
        <taxon>Poaceae</taxon>
        <taxon>PACMAD clade</taxon>
        <taxon>Chloridoideae</taxon>
        <taxon>Eragrostideae</taxon>
        <taxon>Eragrostidinae</taxon>
        <taxon>Eragrostis</taxon>
    </lineage>
</organism>
<gene>
    <name evidence="1" type="ORF">EJB05_27715</name>
</gene>
<comment type="caution">
    <text evidence="1">The sequence shown here is derived from an EMBL/GenBank/DDBJ whole genome shotgun (WGS) entry which is preliminary data.</text>
</comment>
<evidence type="ECO:0000313" key="2">
    <source>
        <dbReference type="Proteomes" id="UP000324897"/>
    </source>
</evidence>
<dbReference type="AlphaFoldDB" id="A0A5J9UNT1"/>
<reference evidence="1 2" key="1">
    <citation type="journal article" date="2019" name="Sci. Rep.">
        <title>A high-quality genome of Eragrostis curvula grass provides insights into Poaceae evolution and supports new strategies to enhance forage quality.</title>
        <authorList>
            <person name="Carballo J."/>
            <person name="Santos B.A.C.M."/>
            <person name="Zappacosta D."/>
            <person name="Garbus I."/>
            <person name="Selva J.P."/>
            <person name="Gallo C.A."/>
            <person name="Diaz A."/>
            <person name="Albertini E."/>
            <person name="Caccamo M."/>
            <person name="Echenique V."/>
        </authorList>
    </citation>
    <scope>NUCLEOTIDE SEQUENCE [LARGE SCALE GENOMIC DNA]</scope>
    <source>
        <strain evidence="2">cv. Victoria</strain>
        <tissue evidence="1">Leaf</tissue>
    </source>
</reference>
<accession>A0A5J9UNT1</accession>
<keyword evidence="2" id="KW-1185">Reference proteome</keyword>
<protein>
    <submittedName>
        <fullName evidence="1">Uncharacterized protein</fullName>
    </submittedName>
</protein>
<proteinExistence type="predicted"/>
<dbReference type="Gramene" id="TVU25226">
    <property type="protein sequence ID" value="TVU25226"/>
    <property type="gene ID" value="EJB05_27715"/>
</dbReference>
<evidence type="ECO:0000313" key="1">
    <source>
        <dbReference type="EMBL" id="TVU25226.1"/>
    </source>
</evidence>
<name>A0A5J9UNT1_9POAL</name>